<name>A0A235BT77_UNCW3</name>
<gene>
    <name evidence="1" type="ORF">CH333_05830</name>
</gene>
<dbReference type="EMBL" id="NOZQ01000123">
    <property type="protein sequence ID" value="OYD15416.1"/>
    <property type="molecule type" value="Genomic_DNA"/>
</dbReference>
<evidence type="ECO:0000313" key="1">
    <source>
        <dbReference type="EMBL" id="OYD15416.1"/>
    </source>
</evidence>
<proteinExistence type="predicted"/>
<accession>A0A235BT77</accession>
<evidence type="ECO:0000313" key="2">
    <source>
        <dbReference type="Proteomes" id="UP000215215"/>
    </source>
</evidence>
<dbReference type="Proteomes" id="UP000215215">
    <property type="component" value="Unassembled WGS sequence"/>
</dbReference>
<dbReference type="AlphaFoldDB" id="A0A235BT77"/>
<reference evidence="1 2" key="1">
    <citation type="submission" date="2017-07" db="EMBL/GenBank/DDBJ databases">
        <title>Recovery of genomes from metagenomes via a dereplication, aggregation, and scoring strategy.</title>
        <authorList>
            <person name="Sieber C.M."/>
            <person name="Probst A.J."/>
            <person name="Sharrar A."/>
            <person name="Thomas B.C."/>
            <person name="Hess M."/>
            <person name="Tringe S.G."/>
            <person name="Banfield J.F."/>
        </authorList>
    </citation>
    <scope>NUCLEOTIDE SEQUENCE [LARGE SCALE GENOMIC DNA]</scope>
    <source>
        <strain evidence="1">JGI_Cruoil_03_44_89</strain>
    </source>
</reference>
<organism evidence="1 2">
    <name type="scientific">candidate division WOR-3 bacterium JGI_Cruoil_03_44_89</name>
    <dbReference type="NCBI Taxonomy" id="1973748"/>
    <lineage>
        <taxon>Bacteria</taxon>
        <taxon>Bacteria division WOR-3</taxon>
    </lineage>
</organism>
<sequence>MNFFFIPLAVGAVVTIGKPDVARISVSQTKEIDYYILTKEEPLTIRADGPTWIRVFSRILWREDMEDGERYKIIVETDGEDERLVRMTAERSDISSVSGGEVSKWRSFFINVPADTHTYEFFLWRAKSDTVFLRFSSQSPRQWEEVVPISYNRRLGTVENEKNVSYYTGNAENPVVVRIDGPRKIKVVSRLTCSAPFLGEKVYGVAIYDNDEVVKRVNFNTERSETVVYKNDPEAVPSIPSITYVDIGSGEHILKFLPDRGTDEIAFSFYIRAKR</sequence>
<protein>
    <submittedName>
        <fullName evidence="1">Uncharacterized protein</fullName>
    </submittedName>
</protein>
<comment type="caution">
    <text evidence="1">The sequence shown here is derived from an EMBL/GenBank/DDBJ whole genome shotgun (WGS) entry which is preliminary data.</text>
</comment>